<evidence type="ECO:0000313" key="6">
    <source>
        <dbReference type="Proteomes" id="UP000045706"/>
    </source>
</evidence>
<dbReference type="InterPro" id="IPR035979">
    <property type="entry name" value="RBD_domain_sf"/>
</dbReference>
<dbReference type="Proteomes" id="UP000045706">
    <property type="component" value="Unassembled WGS sequence"/>
</dbReference>
<reference evidence="6" key="1">
    <citation type="submission" date="2015-05" db="EMBL/GenBank/DDBJ databases">
        <authorList>
            <person name="Fogelqvist Johan"/>
        </authorList>
    </citation>
    <scope>NUCLEOTIDE SEQUENCE [LARGE SCALE GENOMIC DNA]</scope>
</reference>
<feature type="compositionally biased region" description="Low complexity" evidence="3">
    <location>
        <begin position="1"/>
        <end position="21"/>
    </location>
</feature>
<evidence type="ECO:0000313" key="5">
    <source>
        <dbReference type="EMBL" id="CRK39288.1"/>
    </source>
</evidence>
<accession>A0A0G4MYN9</accession>
<feature type="domain" description="RRM" evidence="4">
    <location>
        <begin position="55"/>
        <end position="138"/>
    </location>
</feature>
<evidence type="ECO:0000256" key="1">
    <source>
        <dbReference type="ARBA" id="ARBA00022884"/>
    </source>
</evidence>
<dbReference type="PANTHER" id="PTHR23236">
    <property type="entry name" value="EUKARYOTIC TRANSLATION INITIATION FACTOR 4B/4H"/>
    <property type="match status" value="1"/>
</dbReference>
<dbReference type="InterPro" id="IPR034228">
    <property type="entry name" value="Nop6_RRM"/>
</dbReference>
<keyword evidence="1 2" id="KW-0694">RNA-binding</keyword>
<evidence type="ECO:0000256" key="2">
    <source>
        <dbReference type="PROSITE-ProRule" id="PRU00176"/>
    </source>
</evidence>
<dbReference type="EMBL" id="CVQI01031719">
    <property type="protein sequence ID" value="CRK39288.1"/>
    <property type="molecule type" value="Genomic_DNA"/>
</dbReference>
<proteinExistence type="predicted"/>
<dbReference type="Gene3D" id="3.30.70.330">
    <property type="match status" value="1"/>
</dbReference>
<dbReference type="GO" id="GO:0042274">
    <property type="term" value="P:ribosomal small subunit biogenesis"/>
    <property type="evidence" value="ECO:0007669"/>
    <property type="project" value="TreeGrafter"/>
</dbReference>
<dbReference type="Pfam" id="PF00076">
    <property type="entry name" value="RRM_1"/>
    <property type="match status" value="1"/>
</dbReference>
<dbReference type="InterPro" id="IPR000504">
    <property type="entry name" value="RRM_dom"/>
</dbReference>
<dbReference type="PANTHER" id="PTHR23236:SF51">
    <property type="entry name" value="NUCLEOLAR PROTEIN 6"/>
    <property type="match status" value="1"/>
</dbReference>
<dbReference type="SUPFAM" id="SSF54928">
    <property type="entry name" value="RNA-binding domain, RBD"/>
    <property type="match status" value="1"/>
</dbReference>
<dbReference type="FunFam" id="3.30.70.330:FF:000376">
    <property type="entry name" value="Putative RNA binding protein"/>
    <property type="match status" value="1"/>
</dbReference>
<feature type="region of interest" description="Disordered" evidence="3">
    <location>
        <begin position="165"/>
        <end position="197"/>
    </location>
</feature>
<dbReference type="SMART" id="SM00360">
    <property type="entry name" value="RRM"/>
    <property type="match status" value="1"/>
</dbReference>
<dbReference type="InterPro" id="IPR012677">
    <property type="entry name" value="Nucleotide-bd_a/b_plait_sf"/>
</dbReference>
<feature type="region of interest" description="Disordered" evidence="3">
    <location>
        <begin position="1"/>
        <end position="52"/>
    </location>
</feature>
<evidence type="ECO:0000259" key="4">
    <source>
        <dbReference type="PROSITE" id="PS50102"/>
    </source>
</evidence>
<gene>
    <name evidence="5" type="ORF">BN1723_004538</name>
</gene>
<sequence>MPDATETPAPAGAAAEPQTNGKKSKSKKKNDDKTNGTDEAGGAQPDQSKGKAGRHIVFVGNLPYTATDKTIYQHFAHLKPSSVRCLTKDRVENTCRGFAFVEFSNSTHMRTCLDKMHHTLFDDGLSPARKINVQLTAGGGGAKSDNRKEKIKARNVQLDENRVKRIHKENEAKKGNAATGSTAEESGIHPSRLAMLS</sequence>
<dbReference type="PROSITE" id="PS50102">
    <property type="entry name" value="RRM"/>
    <property type="match status" value="1"/>
</dbReference>
<evidence type="ECO:0000256" key="3">
    <source>
        <dbReference type="SAM" id="MobiDB-lite"/>
    </source>
</evidence>
<feature type="compositionally biased region" description="Basic and acidic residues" evidence="3">
    <location>
        <begin position="165"/>
        <end position="174"/>
    </location>
</feature>
<dbReference type="AlphaFoldDB" id="A0A0G4MYN9"/>
<dbReference type="GO" id="GO:0019843">
    <property type="term" value="F:rRNA binding"/>
    <property type="evidence" value="ECO:0007669"/>
    <property type="project" value="TreeGrafter"/>
</dbReference>
<name>A0A0G4MYN9_VERLO</name>
<dbReference type="GO" id="GO:0005730">
    <property type="term" value="C:nucleolus"/>
    <property type="evidence" value="ECO:0007669"/>
    <property type="project" value="TreeGrafter"/>
</dbReference>
<organism evidence="5 6">
    <name type="scientific">Verticillium longisporum</name>
    <name type="common">Verticillium dahliae var. longisporum</name>
    <dbReference type="NCBI Taxonomy" id="100787"/>
    <lineage>
        <taxon>Eukaryota</taxon>
        <taxon>Fungi</taxon>
        <taxon>Dikarya</taxon>
        <taxon>Ascomycota</taxon>
        <taxon>Pezizomycotina</taxon>
        <taxon>Sordariomycetes</taxon>
        <taxon>Hypocreomycetidae</taxon>
        <taxon>Glomerellales</taxon>
        <taxon>Plectosphaerellaceae</taxon>
        <taxon>Verticillium</taxon>
    </lineage>
</organism>
<protein>
    <recommendedName>
        <fullName evidence="4">RRM domain-containing protein</fullName>
    </recommendedName>
</protein>
<dbReference type="CDD" id="cd12400">
    <property type="entry name" value="RRM_Nop6"/>
    <property type="match status" value="1"/>
</dbReference>